<feature type="domain" description="TIR" evidence="1">
    <location>
        <begin position="243"/>
        <end position="364"/>
    </location>
</feature>
<dbReference type="SUPFAM" id="SSF52200">
    <property type="entry name" value="Toll/Interleukin receptor TIR domain"/>
    <property type="match status" value="2"/>
</dbReference>
<dbReference type="Pfam" id="PF13676">
    <property type="entry name" value="TIR_2"/>
    <property type="match status" value="2"/>
</dbReference>
<keyword evidence="3" id="KW-1185">Reference proteome</keyword>
<dbReference type="InterPro" id="IPR035897">
    <property type="entry name" value="Toll_tir_struct_dom_sf"/>
</dbReference>
<name>A0A1I2GCD7_9BACT</name>
<dbReference type="OrthoDB" id="5149141at2"/>
<organism evidence="2 3">
    <name type="scientific">Spirosoma endophyticum</name>
    <dbReference type="NCBI Taxonomy" id="662367"/>
    <lineage>
        <taxon>Bacteria</taxon>
        <taxon>Pseudomonadati</taxon>
        <taxon>Bacteroidota</taxon>
        <taxon>Cytophagia</taxon>
        <taxon>Cytophagales</taxon>
        <taxon>Cytophagaceae</taxon>
        <taxon>Spirosoma</taxon>
    </lineage>
</organism>
<dbReference type="AlphaFoldDB" id="A0A1I2GCD7"/>
<evidence type="ECO:0000313" key="3">
    <source>
        <dbReference type="Proteomes" id="UP000198598"/>
    </source>
</evidence>
<dbReference type="STRING" id="662367.SAMN05216167_13116"/>
<dbReference type="EMBL" id="FOLQ01000031">
    <property type="protein sequence ID" value="SFF14858.1"/>
    <property type="molecule type" value="Genomic_DNA"/>
</dbReference>
<dbReference type="Gene3D" id="3.40.50.10140">
    <property type="entry name" value="Toll/interleukin-1 receptor homology (TIR) domain"/>
    <property type="match status" value="2"/>
</dbReference>
<gene>
    <name evidence="2" type="ORF">SAMN05216167_13116</name>
</gene>
<sequence length="374" mass="42930">MSENQNSRNIFLSFDPSDAYLVNKIIIQLNNANIRGTYSFERLFYTFRSNIGFTDFITSPIKSEDYIIVVCSPAYFARYNYALISILFAEKQIIPVLSSGDWMEVSPTWLRDVKYYDIKSTINFHAGIFSIVDLLKKPFKKTNTLSIEMKIERDIFSFSEFDLTSIFNELGYLLESKDIRLVRISSGSTKILIELPSEQAEVLIWLYKHHALASLSINDAKIIGHAAATALIGEKMKREHYDVFLCHNSIDKSEVKRIAIQLRNKGILPWVDEWALRPGIAWQKVLEEQIIDINSVAICLGSNGMGPWQDMELNAFIRQFVKRNCPVIPVILKSCTSTPQVPIFLEGMTWVDFRKKNPDPYDQLIWGITGKRTS</sequence>
<feature type="domain" description="TIR" evidence="1">
    <location>
        <begin position="10"/>
        <end position="120"/>
    </location>
</feature>
<dbReference type="RefSeq" id="WP_093834259.1">
    <property type="nucleotide sequence ID" value="NZ_FOLQ01000031.1"/>
</dbReference>
<dbReference type="Proteomes" id="UP000198598">
    <property type="component" value="Unassembled WGS sequence"/>
</dbReference>
<evidence type="ECO:0000259" key="1">
    <source>
        <dbReference type="Pfam" id="PF13676"/>
    </source>
</evidence>
<proteinExistence type="predicted"/>
<evidence type="ECO:0000313" key="2">
    <source>
        <dbReference type="EMBL" id="SFF14858.1"/>
    </source>
</evidence>
<reference evidence="2 3" key="1">
    <citation type="submission" date="2016-10" db="EMBL/GenBank/DDBJ databases">
        <authorList>
            <person name="de Groot N.N."/>
        </authorList>
    </citation>
    <scope>NUCLEOTIDE SEQUENCE [LARGE SCALE GENOMIC DNA]</scope>
    <source>
        <strain evidence="2 3">DSM 26130</strain>
    </source>
</reference>
<protein>
    <submittedName>
        <fullName evidence="2">TIR domain-containing protein</fullName>
    </submittedName>
</protein>
<dbReference type="GO" id="GO:0007165">
    <property type="term" value="P:signal transduction"/>
    <property type="evidence" value="ECO:0007669"/>
    <property type="project" value="InterPro"/>
</dbReference>
<accession>A0A1I2GCD7</accession>
<dbReference type="InterPro" id="IPR000157">
    <property type="entry name" value="TIR_dom"/>
</dbReference>